<dbReference type="Pfam" id="PF00702">
    <property type="entry name" value="Hydrolase"/>
    <property type="match status" value="1"/>
</dbReference>
<organism evidence="20 21">
    <name type="scientific">Terriglobus roseus</name>
    <dbReference type="NCBI Taxonomy" id="392734"/>
    <lineage>
        <taxon>Bacteria</taxon>
        <taxon>Pseudomonadati</taxon>
        <taxon>Acidobacteriota</taxon>
        <taxon>Terriglobia</taxon>
        <taxon>Terriglobales</taxon>
        <taxon>Acidobacteriaceae</taxon>
        <taxon>Terriglobus</taxon>
    </lineage>
</organism>
<evidence type="ECO:0000256" key="11">
    <source>
        <dbReference type="ARBA" id="ARBA00022840"/>
    </source>
</evidence>
<feature type="transmembrane region" description="Helical" evidence="18">
    <location>
        <begin position="262"/>
        <end position="286"/>
    </location>
</feature>
<dbReference type="InterPro" id="IPR008250">
    <property type="entry name" value="ATPase_P-typ_transduc_dom_A_sf"/>
</dbReference>
<dbReference type="Gene3D" id="1.20.1110.10">
    <property type="entry name" value="Calcium-transporting ATPase, transmembrane domain"/>
    <property type="match status" value="1"/>
</dbReference>
<keyword evidence="9 18" id="KW-0812">Transmembrane</keyword>
<feature type="transmembrane region" description="Helical" evidence="18">
    <location>
        <begin position="705"/>
        <end position="725"/>
    </location>
</feature>
<dbReference type="Gene3D" id="3.40.50.1000">
    <property type="entry name" value="HAD superfamily/HAD-like"/>
    <property type="match status" value="1"/>
</dbReference>
<evidence type="ECO:0000256" key="2">
    <source>
        <dbReference type="ARBA" id="ARBA00004429"/>
    </source>
</evidence>
<keyword evidence="7" id="KW-0997">Cell inner membrane</keyword>
<dbReference type="EMBL" id="FNSD01000001">
    <property type="protein sequence ID" value="SEB42314.1"/>
    <property type="molecule type" value="Genomic_DNA"/>
</dbReference>
<dbReference type="GO" id="GO:0005886">
    <property type="term" value="C:plasma membrane"/>
    <property type="evidence" value="ECO:0007669"/>
    <property type="project" value="UniProtKB-SubCell"/>
</dbReference>
<dbReference type="InterPro" id="IPR059000">
    <property type="entry name" value="ATPase_P-type_domA"/>
</dbReference>
<dbReference type="InterPro" id="IPR018303">
    <property type="entry name" value="ATPase_P-typ_P_site"/>
</dbReference>
<dbReference type="SUPFAM" id="SSF81665">
    <property type="entry name" value="Calcium ATPase, transmembrane domain M"/>
    <property type="match status" value="1"/>
</dbReference>
<evidence type="ECO:0000256" key="13">
    <source>
        <dbReference type="ARBA" id="ARBA00022967"/>
    </source>
</evidence>
<dbReference type="PROSITE" id="PS00154">
    <property type="entry name" value="ATPASE_E1_E2"/>
    <property type="match status" value="1"/>
</dbReference>
<dbReference type="Gene3D" id="2.70.150.10">
    <property type="entry name" value="Calcium-transporting ATPase, cytoplasmic transduction domain A"/>
    <property type="match status" value="1"/>
</dbReference>
<dbReference type="InterPro" id="IPR006415">
    <property type="entry name" value="P-type_ATPase_IIIB"/>
</dbReference>
<comment type="catalytic activity">
    <reaction evidence="17">
        <text>Mg(2+)(out) + ATP + H2O = Mg(2+)(in) + ADP + phosphate + H(+)</text>
        <dbReference type="Rhea" id="RHEA:10260"/>
        <dbReference type="ChEBI" id="CHEBI:15377"/>
        <dbReference type="ChEBI" id="CHEBI:15378"/>
        <dbReference type="ChEBI" id="CHEBI:18420"/>
        <dbReference type="ChEBI" id="CHEBI:30616"/>
        <dbReference type="ChEBI" id="CHEBI:43474"/>
        <dbReference type="ChEBI" id="CHEBI:456216"/>
        <dbReference type="EC" id="7.2.2.14"/>
    </reaction>
</comment>
<evidence type="ECO:0000256" key="17">
    <source>
        <dbReference type="ARBA" id="ARBA00047295"/>
    </source>
</evidence>
<evidence type="ECO:0000313" key="20">
    <source>
        <dbReference type="EMBL" id="SEB42314.1"/>
    </source>
</evidence>
<evidence type="ECO:0000256" key="5">
    <source>
        <dbReference type="ARBA" id="ARBA00013555"/>
    </source>
</evidence>
<dbReference type="Pfam" id="PF00690">
    <property type="entry name" value="Cation_ATPase_N"/>
    <property type="match status" value="1"/>
</dbReference>
<evidence type="ECO:0000256" key="7">
    <source>
        <dbReference type="ARBA" id="ARBA00022519"/>
    </source>
</evidence>
<evidence type="ECO:0000256" key="18">
    <source>
        <dbReference type="SAM" id="Phobius"/>
    </source>
</evidence>
<keyword evidence="10" id="KW-0547">Nucleotide-binding</keyword>
<dbReference type="NCBIfam" id="TIGR01494">
    <property type="entry name" value="ATPase_P-type"/>
    <property type="match status" value="2"/>
</dbReference>
<dbReference type="InterPro" id="IPR036412">
    <property type="entry name" value="HAD-like_sf"/>
</dbReference>
<keyword evidence="12" id="KW-0460">Magnesium</keyword>
<dbReference type="PRINTS" id="PR01836">
    <property type="entry name" value="MGATPASE"/>
</dbReference>
<evidence type="ECO:0000256" key="15">
    <source>
        <dbReference type="ARBA" id="ARBA00023136"/>
    </source>
</evidence>
<evidence type="ECO:0000256" key="8">
    <source>
        <dbReference type="ARBA" id="ARBA00022553"/>
    </source>
</evidence>
<evidence type="ECO:0000313" key="21">
    <source>
        <dbReference type="Proteomes" id="UP000182409"/>
    </source>
</evidence>
<dbReference type="Pfam" id="PF00689">
    <property type="entry name" value="Cation_ATPase_C"/>
    <property type="match status" value="1"/>
</dbReference>
<dbReference type="SFLD" id="SFLDS00003">
    <property type="entry name" value="Haloacid_Dehalogenase"/>
    <property type="match status" value="1"/>
</dbReference>
<evidence type="ECO:0000256" key="6">
    <source>
        <dbReference type="ARBA" id="ARBA00022475"/>
    </source>
</evidence>
<dbReference type="Proteomes" id="UP000182409">
    <property type="component" value="Unassembled WGS sequence"/>
</dbReference>
<reference evidence="20 21" key="1">
    <citation type="submission" date="2016-10" db="EMBL/GenBank/DDBJ databases">
        <authorList>
            <person name="de Groot N.N."/>
        </authorList>
    </citation>
    <scope>NUCLEOTIDE SEQUENCE [LARGE SCALE GENOMIC DNA]</scope>
    <source>
        <strain evidence="20 21">AB35.6</strain>
    </source>
</reference>
<dbReference type="RefSeq" id="WP_074652137.1">
    <property type="nucleotide sequence ID" value="NZ_FNSD01000001.1"/>
</dbReference>
<dbReference type="InterPro" id="IPR044492">
    <property type="entry name" value="P_typ_ATPase_HD_dom"/>
</dbReference>
<dbReference type="InterPro" id="IPR023214">
    <property type="entry name" value="HAD_sf"/>
</dbReference>
<evidence type="ECO:0000256" key="16">
    <source>
        <dbReference type="ARBA" id="ARBA00029806"/>
    </source>
</evidence>
<evidence type="ECO:0000256" key="12">
    <source>
        <dbReference type="ARBA" id="ARBA00022842"/>
    </source>
</evidence>
<evidence type="ECO:0000256" key="9">
    <source>
        <dbReference type="ARBA" id="ARBA00022692"/>
    </source>
</evidence>
<dbReference type="GO" id="GO:0005524">
    <property type="term" value="F:ATP binding"/>
    <property type="evidence" value="ECO:0007669"/>
    <property type="project" value="UniProtKB-KW"/>
</dbReference>
<comment type="function">
    <text evidence="1">Mediates magnesium influx to the cytosol.</text>
</comment>
<keyword evidence="13" id="KW-1278">Translocase</keyword>
<accession>A0A1H4J7P0</accession>
<protein>
    <recommendedName>
        <fullName evidence="5">Magnesium-transporting ATPase, P-type 1</fullName>
        <ecNumber evidence="4">7.2.2.14</ecNumber>
    </recommendedName>
    <alternativeName>
        <fullName evidence="16">Mg(2+) transport ATPase, P-type 1</fullName>
    </alternativeName>
</protein>
<keyword evidence="14 18" id="KW-1133">Transmembrane helix</keyword>
<dbReference type="Gene3D" id="3.40.1110.10">
    <property type="entry name" value="Calcium-transporting ATPase, cytoplasmic domain N"/>
    <property type="match status" value="1"/>
</dbReference>
<keyword evidence="11" id="KW-0067">ATP-binding</keyword>
<sequence length="842" mass="90455">MSDLSRSQPIDAKDYVGLTTREAADRLKQFGGNEASTKHRKAPWLDQLLLLFNPLSIVLLVAAAISLSIGEHFDAILITAIVLIGGAIDFAQTYHARITIERLRATVAAMATVQRDGSWRDIPRSAIVPGDLVRLSAGDLVPADARLIESRDLAVLQAMLTGESTSVEKVATAQAASQSADATNMIFLGTSVISGTGTAIVTATGRNTAFGDIVAHLASRPPETAFDLGIKRFSYMIARIVFVMVLLVLAANLAMHRPPMESLLFAVALAVGLTPEFLPMITSVTLSRGAVAMARKHVVVKHLPAIQNLGSIDILCSDKTGTLTAGTMSLVTSAGPDGVVSTTALDLAVINSSVQAGIRSPLDAAILAAGTQTGQATKVDELPFDFQRRRLSVIVDRAGERTLICKGAPEGIFPLVTSLLVNGETQPSTSEAIVRAQNYCIAQSSLGYRVLAVAVRLLPMQSRYTLADECALTLCGFLSFADTILPDAAETIARLLQDGVSIKILSGDNELVAAHICAEAGLNVTEIVLGSDLELMSETALTQVAERANVFARVSPPQKLRILTALRRRGHTVGFMGDGINDAPALHAADVGIAAPHAVDVAQDAADVVLMQPGLSVLHQGILEGRRAFGNVMKYLLMGTSSNFGNVLSMAAAAVALPFLPMLPAQVLLNNFLYDLSQLTIPTDRVDAEYFAQPQKWDIAIIRHFMILVGPISSVFDFLTFYVLLHFFRAGETEFHTGWFVESLATQTLVLLVIRTVRSPFQSQPSWGLLASVVLIVATGIWLPYSRFAARLAFSRLPLSYFVFLSLATLCYLALVEVAKRYIMARARQRVFQSRTKEVVQA</sequence>
<dbReference type="InterPro" id="IPR004014">
    <property type="entry name" value="ATPase_P-typ_cation-transptr_N"/>
</dbReference>
<dbReference type="InterPro" id="IPR023298">
    <property type="entry name" value="ATPase_P-typ_TM_dom_sf"/>
</dbReference>
<proteinExistence type="inferred from homology"/>
<keyword evidence="15 18" id="KW-0472">Membrane</keyword>
<dbReference type="SMART" id="SM00831">
    <property type="entry name" value="Cation_ATPase_N"/>
    <property type="match status" value="1"/>
</dbReference>
<keyword evidence="6" id="KW-1003">Cell membrane</keyword>
<feature type="transmembrane region" description="Helical" evidence="18">
    <location>
        <begin position="236"/>
        <end position="256"/>
    </location>
</feature>
<feature type="transmembrane region" description="Helical" evidence="18">
    <location>
        <begin position="797"/>
        <end position="819"/>
    </location>
</feature>
<feature type="transmembrane region" description="Helical" evidence="18">
    <location>
        <begin position="766"/>
        <end position="785"/>
    </location>
</feature>
<dbReference type="InterPro" id="IPR001757">
    <property type="entry name" value="P_typ_ATPase"/>
</dbReference>
<name>A0A1H4J7P0_9BACT</name>
<evidence type="ECO:0000256" key="10">
    <source>
        <dbReference type="ARBA" id="ARBA00022741"/>
    </source>
</evidence>
<evidence type="ECO:0000256" key="4">
    <source>
        <dbReference type="ARBA" id="ARBA00012786"/>
    </source>
</evidence>
<dbReference type="NCBIfam" id="TIGR01524">
    <property type="entry name" value="ATPase-IIIB_Mg"/>
    <property type="match status" value="1"/>
</dbReference>
<feature type="transmembrane region" description="Helical" evidence="18">
    <location>
        <begin position="75"/>
        <end position="94"/>
    </location>
</feature>
<dbReference type="GO" id="GO:0015444">
    <property type="term" value="F:P-type magnesium transporter activity"/>
    <property type="evidence" value="ECO:0007669"/>
    <property type="project" value="UniProtKB-EC"/>
</dbReference>
<feature type="domain" description="Cation-transporting P-type ATPase N-terminal" evidence="19">
    <location>
        <begin position="3"/>
        <end position="71"/>
    </location>
</feature>
<comment type="subcellular location">
    <subcellularLocation>
        <location evidence="2">Cell inner membrane</location>
        <topology evidence="2">Multi-pass membrane protein</topology>
    </subcellularLocation>
</comment>
<keyword evidence="8" id="KW-0597">Phosphoprotein</keyword>
<evidence type="ECO:0000256" key="14">
    <source>
        <dbReference type="ARBA" id="ARBA00022989"/>
    </source>
</evidence>
<dbReference type="EC" id="7.2.2.14" evidence="4"/>
<feature type="transmembrane region" description="Helical" evidence="18">
    <location>
        <begin position="48"/>
        <end position="69"/>
    </location>
</feature>
<gene>
    <name evidence="20" type="ORF">SAMN05443244_0427</name>
</gene>
<evidence type="ECO:0000259" key="19">
    <source>
        <dbReference type="SMART" id="SM00831"/>
    </source>
</evidence>
<dbReference type="SUPFAM" id="SSF56784">
    <property type="entry name" value="HAD-like"/>
    <property type="match status" value="1"/>
</dbReference>
<dbReference type="GO" id="GO:0016887">
    <property type="term" value="F:ATP hydrolysis activity"/>
    <property type="evidence" value="ECO:0007669"/>
    <property type="project" value="InterPro"/>
</dbReference>
<dbReference type="AlphaFoldDB" id="A0A1H4J7P0"/>
<dbReference type="InterPro" id="IPR023299">
    <property type="entry name" value="ATPase_P-typ_cyto_dom_N"/>
</dbReference>
<dbReference type="SFLD" id="SFLDG00002">
    <property type="entry name" value="C1.7:_P-type_atpase_like"/>
    <property type="match status" value="1"/>
</dbReference>
<dbReference type="PANTHER" id="PTHR42861">
    <property type="entry name" value="CALCIUM-TRANSPORTING ATPASE"/>
    <property type="match status" value="1"/>
</dbReference>
<evidence type="ECO:0000256" key="1">
    <source>
        <dbReference type="ARBA" id="ARBA00003954"/>
    </source>
</evidence>
<dbReference type="SUPFAM" id="SSF81653">
    <property type="entry name" value="Calcium ATPase, transduction domain A"/>
    <property type="match status" value="1"/>
</dbReference>
<dbReference type="OrthoDB" id="9760364at2"/>
<evidence type="ECO:0000256" key="3">
    <source>
        <dbReference type="ARBA" id="ARBA00008746"/>
    </source>
</evidence>
<dbReference type="Pfam" id="PF00122">
    <property type="entry name" value="E1-E2_ATPase"/>
    <property type="match status" value="1"/>
</dbReference>
<dbReference type="InterPro" id="IPR006068">
    <property type="entry name" value="ATPase_P-typ_cation-transptr_C"/>
</dbReference>
<dbReference type="SFLD" id="SFLDF00027">
    <property type="entry name" value="p-type_atpase"/>
    <property type="match status" value="1"/>
</dbReference>
<comment type="similarity">
    <text evidence="3">Belongs to the cation transport ATPase (P-type) (TC 3.A.3) family. Type IIIB subfamily.</text>
</comment>